<dbReference type="Gene3D" id="3.60.110.10">
    <property type="entry name" value="Carbon-nitrogen hydrolase"/>
    <property type="match status" value="1"/>
</dbReference>
<sequence>MQLSPVTGDVGANAVDHARWVAEAAASGARVVVFPQLSLTGYDPDLIDLHRIRVDPGDPRLEPLRRACRHHGVHAFVGAPVTEPRPVAVGAGSAPDGPPRIGTLHIDIAGRDRVAYLKRYLDVGEIGIFGPGVNDAVLPIGGWRLGLATGRDVTVADHHSRLAYAGVEVSLVSGLYVIGAEQRLAEQMAAATRHGKWVVLAQFCGGTGGGPACGGSGVWAPGGHRVRQLGQEPGVVLVDVDLAQGVRTAGS</sequence>
<evidence type="ECO:0000256" key="1">
    <source>
        <dbReference type="ARBA" id="ARBA00022801"/>
    </source>
</evidence>
<dbReference type="AlphaFoldDB" id="A0A938YNI8"/>
<gene>
    <name evidence="3" type="ORF">JL107_06610</name>
</gene>
<dbReference type="GO" id="GO:0033388">
    <property type="term" value="P:putrescine biosynthetic process from arginine"/>
    <property type="evidence" value="ECO:0007669"/>
    <property type="project" value="TreeGrafter"/>
</dbReference>
<comment type="caution">
    <text evidence="3">The sequence shown here is derived from an EMBL/GenBank/DDBJ whole genome shotgun (WGS) entry which is preliminary data.</text>
</comment>
<proteinExistence type="predicted"/>
<organism evidence="3 4">
    <name type="scientific">Nakamurella flavida</name>
    <dbReference type="NCBI Taxonomy" id="363630"/>
    <lineage>
        <taxon>Bacteria</taxon>
        <taxon>Bacillati</taxon>
        <taxon>Actinomycetota</taxon>
        <taxon>Actinomycetes</taxon>
        <taxon>Nakamurellales</taxon>
        <taxon>Nakamurellaceae</taxon>
        <taxon>Nakamurella</taxon>
    </lineage>
</organism>
<dbReference type="Proteomes" id="UP000663801">
    <property type="component" value="Unassembled WGS sequence"/>
</dbReference>
<keyword evidence="4" id="KW-1185">Reference proteome</keyword>
<dbReference type="Pfam" id="PF00795">
    <property type="entry name" value="CN_hydrolase"/>
    <property type="match status" value="1"/>
</dbReference>
<evidence type="ECO:0000313" key="3">
    <source>
        <dbReference type="EMBL" id="MBM9476110.1"/>
    </source>
</evidence>
<dbReference type="PANTHER" id="PTHR43674:SF2">
    <property type="entry name" value="BETA-UREIDOPROPIONASE"/>
    <property type="match status" value="1"/>
</dbReference>
<accession>A0A938YNI8</accession>
<dbReference type="EMBL" id="JAERWL010000006">
    <property type="protein sequence ID" value="MBM9476110.1"/>
    <property type="molecule type" value="Genomic_DNA"/>
</dbReference>
<name>A0A938YNI8_9ACTN</name>
<dbReference type="SUPFAM" id="SSF56317">
    <property type="entry name" value="Carbon-nitrogen hydrolase"/>
    <property type="match status" value="1"/>
</dbReference>
<dbReference type="CDD" id="cd07197">
    <property type="entry name" value="nitrilase"/>
    <property type="match status" value="1"/>
</dbReference>
<feature type="domain" description="CN hydrolase" evidence="2">
    <location>
        <begin position="1"/>
        <end position="242"/>
    </location>
</feature>
<dbReference type="InterPro" id="IPR050345">
    <property type="entry name" value="Aliph_Amidase/BUP"/>
</dbReference>
<dbReference type="InterPro" id="IPR036526">
    <property type="entry name" value="C-N_Hydrolase_sf"/>
</dbReference>
<reference evidence="3" key="1">
    <citation type="submission" date="2021-01" db="EMBL/GenBank/DDBJ databases">
        <title>KCTC 19127 draft genome.</title>
        <authorList>
            <person name="An D."/>
        </authorList>
    </citation>
    <scope>NUCLEOTIDE SEQUENCE</scope>
    <source>
        <strain evidence="3">KCTC 19127</strain>
    </source>
</reference>
<dbReference type="PANTHER" id="PTHR43674">
    <property type="entry name" value="NITRILASE C965.09-RELATED"/>
    <property type="match status" value="1"/>
</dbReference>
<dbReference type="PROSITE" id="PS50263">
    <property type="entry name" value="CN_HYDROLASE"/>
    <property type="match status" value="1"/>
</dbReference>
<dbReference type="GO" id="GO:0050126">
    <property type="term" value="F:N-carbamoylputrescine amidase activity"/>
    <property type="evidence" value="ECO:0007669"/>
    <property type="project" value="TreeGrafter"/>
</dbReference>
<dbReference type="InterPro" id="IPR003010">
    <property type="entry name" value="C-N_Hydrolase"/>
</dbReference>
<evidence type="ECO:0000259" key="2">
    <source>
        <dbReference type="PROSITE" id="PS50263"/>
    </source>
</evidence>
<protein>
    <submittedName>
        <fullName evidence="3">Carbon-nitrogen hydrolase family protein</fullName>
    </submittedName>
</protein>
<keyword evidence="1 3" id="KW-0378">Hydrolase</keyword>
<evidence type="ECO:0000313" key="4">
    <source>
        <dbReference type="Proteomes" id="UP000663801"/>
    </source>
</evidence>
<dbReference type="RefSeq" id="WP_205256208.1">
    <property type="nucleotide sequence ID" value="NZ_BAAAPV010000003.1"/>
</dbReference>